<dbReference type="EMBL" id="JYDP01000106">
    <property type="protein sequence ID" value="KRZ07208.1"/>
    <property type="molecule type" value="Genomic_DNA"/>
</dbReference>
<evidence type="ECO:0000313" key="3">
    <source>
        <dbReference type="Proteomes" id="UP000055024"/>
    </source>
</evidence>
<evidence type="ECO:0000313" key="2">
    <source>
        <dbReference type="EMBL" id="KRZ07208.1"/>
    </source>
</evidence>
<comment type="caution">
    <text evidence="2">The sequence shown here is derived from an EMBL/GenBank/DDBJ whole genome shotgun (WGS) entry which is preliminary data.</text>
</comment>
<keyword evidence="3" id="KW-1185">Reference proteome</keyword>
<feature type="compositionally biased region" description="Basic and acidic residues" evidence="1">
    <location>
        <begin position="179"/>
        <end position="195"/>
    </location>
</feature>
<dbReference type="Proteomes" id="UP000055024">
    <property type="component" value="Unassembled WGS sequence"/>
</dbReference>
<dbReference type="AlphaFoldDB" id="A0A0V1H8W3"/>
<feature type="compositionally biased region" description="Polar residues" evidence="1">
    <location>
        <begin position="207"/>
        <end position="216"/>
    </location>
</feature>
<feature type="region of interest" description="Disordered" evidence="1">
    <location>
        <begin position="171"/>
        <end position="216"/>
    </location>
</feature>
<feature type="region of interest" description="Disordered" evidence="1">
    <location>
        <begin position="81"/>
        <end position="110"/>
    </location>
</feature>
<dbReference type="OrthoDB" id="10338201at2759"/>
<organism evidence="2 3">
    <name type="scientific">Trichinella zimbabwensis</name>
    <dbReference type="NCBI Taxonomy" id="268475"/>
    <lineage>
        <taxon>Eukaryota</taxon>
        <taxon>Metazoa</taxon>
        <taxon>Ecdysozoa</taxon>
        <taxon>Nematoda</taxon>
        <taxon>Enoplea</taxon>
        <taxon>Dorylaimia</taxon>
        <taxon>Trichinellida</taxon>
        <taxon>Trichinellidae</taxon>
        <taxon>Trichinella</taxon>
    </lineage>
</organism>
<proteinExistence type="predicted"/>
<gene>
    <name evidence="2" type="ORF">T11_5608</name>
</gene>
<evidence type="ECO:0000256" key="1">
    <source>
        <dbReference type="SAM" id="MobiDB-lite"/>
    </source>
</evidence>
<protein>
    <submittedName>
        <fullName evidence="2">Uncharacterized protein</fullName>
    </submittedName>
</protein>
<accession>A0A0V1H8W3</accession>
<feature type="compositionally biased region" description="Basic and acidic residues" evidence="1">
    <location>
        <begin position="88"/>
        <end position="97"/>
    </location>
</feature>
<reference evidence="2 3" key="1">
    <citation type="submission" date="2015-01" db="EMBL/GenBank/DDBJ databases">
        <title>Evolution of Trichinella species and genotypes.</title>
        <authorList>
            <person name="Korhonen P.K."/>
            <person name="Edoardo P."/>
            <person name="Giuseppe L.R."/>
            <person name="Gasser R.B."/>
        </authorList>
    </citation>
    <scope>NUCLEOTIDE SEQUENCE [LARGE SCALE GENOMIC DNA]</scope>
    <source>
        <strain evidence="2">ISS1029</strain>
    </source>
</reference>
<name>A0A0V1H8W3_9BILA</name>
<sequence length="216" mass="24079">MLVYVHQVVIESWKPLLFEHFTDKTQLYVDQSRLFSALGLHFGTLQIKCQHGYSHSGKDQSACLIGDGIELCKRGYQDRGLDQQGAGEQRRTTDCRKQQRPGACDQCPPDDGTVAAQSSRLWRLGVAGEQSTADAHLHRAGERLENCQQAEQFQNCAGQLTGTVWDEAPLGSQGFQRAQKQEKADRQFEQSDQEKRHVHGQVGAGHSTGNYSHTGR</sequence>